<dbReference type="InterPro" id="IPR016977">
    <property type="entry name" value="ComGF"/>
</dbReference>
<feature type="transmembrane region" description="Helical" evidence="1">
    <location>
        <begin position="14"/>
        <end position="34"/>
    </location>
</feature>
<evidence type="ECO:0000313" key="2">
    <source>
        <dbReference type="EMBL" id="MFC4664874.1"/>
    </source>
</evidence>
<keyword evidence="1" id="KW-0472">Membrane</keyword>
<protein>
    <submittedName>
        <fullName evidence="2">Competence type IV pilus minor pilin ComGF</fullName>
    </submittedName>
</protein>
<keyword evidence="3" id="KW-1185">Reference proteome</keyword>
<reference evidence="3" key="1">
    <citation type="journal article" date="2019" name="Int. J. Syst. Evol. Microbiol.">
        <title>The Global Catalogue of Microorganisms (GCM) 10K type strain sequencing project: providing services to taxonomists for standard genome sequencing and annotation.</title>
        <authorList>
            <consortium name="The Broad Institute Genomics Platform"/>
            <consortium name="The Broad Institute Genome Sequencing Center for Infectious Disease"/>
            <person name="Wu L."/>
            <person name="Ma J."/>
        </authorList>
    </citation>
    <scope>NUCLEOTIDE SEQUENCE [LARGE SCALE GENOMIC DNA]</scope>
    <source>
        <strain evidence="3">CCUG 37257</strain>
    </source>
</reference>
<evidence type="ECO:0000313" key="3">
    <source>
        <dbReference type="Proteomes" id="UP001595988"/>
    </source>
</evidence>
<dbReference type="EMBL" id="JBHSFT010000050">
    <property type="protein sequence ID" value="MFC4664874.1"/>
    <property type="molecule type" value="Genomic_DNA"/>
</dbReference>
<feature type="transmembrane region" description="Helical" evidence="1">
    <location>
        <begin position="117"/>
        <end position="140"/>
    </location>
</feature>
<comment type="caution">
    <text evidence="2">The sequence shown here is derived from an EMBL/GenBank/DDBJ whole genome shotgun (WGS) entry which is preliminary data.</text>
</comment>
<keyword evidence="1" id="KW-0812">Transmembrane</keyword>
<proteinExistence type="predicted"/>
<dbReference type="Proteomes" id="UP001595988">
    <property type="component" value="Unassembled WGS sequence"/>
</dbReference>
<gene>
    <name evidence="2" type="primary">comGF</name>
    <name evidence="2" type="ORF">ACFO3P_22115</name>
</gene>
<dbReference type="Pfam" id="PF15980">
    <property type="entry name" value="ComGF"/>
    <property type="match status" value="1"/>
</dbReference>
<evidence type="ECO:0000256" key="1">
    <source>
        <dbReference type="SAM" id="Phobius"/>
    </source>
</evidence>
<sequence length="251" mass="28514">MWKKDKGFTLFETLIASLLLFSMLTILLPLLSIIAKEQYNSIEKVQITSKLHDDMQGVLAGAAPFQDYYTVTPYQTPAAFSFSLEGEYLKGCAEWTNAKQKKRVNAFTRLWSNTKGFTFISMLVAMTVLVLTLPFVSYALSALQLKQTNTEALSVQQFFTQLHYDVMSSSSAHVANNQLYIRAADRNDHTESIARVSLYNNTVRRQVNGLGHEIYLRQVADITFEEHANAIYLTITKESGDVYEKTIYNYP</sequence>
<keyword evidence="1" id="KW-1133">Transmembrane helix</keyword>
<dbReference type="NCBIfam" id="NF041002">
    <property type="entry name" value="pilin_ComGF"/>
    <property type="match status" value="1"/>
</dbReference>
<organism evidence="2 3">
    <name type="scientific">Oceanobacillus aidingensis</name>
    <dbReference type="NCBI Taxonomy" id="645964"/>
    <lineage>
        <taxon>Bacteria</taxon>
        <taxon>Bacillati</taxon>
        <taxon>Bacillota</taxon>
        <taxon>Bacilli</taxon>
        <taxon>Bacillales</taxon>
        <taxon>Bacillaceae</taxon>
        <taxon>Oceanobacillus</taxon>
    </lineage>
</organism>
<name>A0ABV9K4J8_9BACI</name>
<dbReference type="RefSeq" id="WP_379542623.1">
    <property type="nucleotide sequence ID" value="NZ_JBHSFT010000050.1"/>
</dbReference>
<accession>A0ABV9K4J8</accession>